<comment type="catalytic activity">
    <reaction evidence="5">
        <text>N(2)-acetyl-L-ornithine + 2-oxoglutarate = N-acetyl-L-glutamate 5-semialdehyde + L-glutamate</text>
        <dbReference type="Rhea" id="RHEA:18049"/>
        <dbReference type="ChEBI" id="CHEBI:16810"/>
        <dbReference type="ChEBI" id="CHEBI:29123"/>
        <dbReference type="ChEBI" id="CHEBI:29985"/>
        <dbReference type="ChEBI" id="CHEBI:57805"/>
        <dbReference type="EC" id="2.6.1.11"/>
    </reaction>
</comment>
<dbReference type="EC" id="2.6.1.11" evidence="5"/>
<keyword evidence="4 5" id="KW-0663">Pyridoxal phosphate</keyword>
<dbReference type="RefSeq" id="WP_008251907.1">
    <property type="nucleotide sequence ID" value="NZ_CP014544.1"/>
</dbReference>
<dbReference type="CDD" id="cd00610">
    <property type="entry name" value="OAT_like"/>
    <property type="match status" value="1"/>
</dbReference>
<comment type="miscellaneous">
    <text evidence="5">May also have succinyldiaminopimelate aminotransferase activity, thus carrying out the corresponding step in lysine biosynthesis.</text>
</comment>
<comment type="subcellular location">
    <subcellularLocation>
        <location evidence="5">Cytoplasm</location>
    </subcellularLocation>
</comment>
<evidence type="ECO:0000256" key="1">
    <source>
        <dbReference type="ARBA" id="ARBA00022576"/>
    </source>
</evidence>
<dbReference type="PANTHER" id="PTHR11986:SF79">
    <property type="entry name" value="ACETYLORNITHINE AMINOTRANSFERASE, MITOCHONDRIAL"/>
    <property type="match status" value="1"/>
</dbReference>
<sequence length="396" mass="41957">MTQPALMNTYGRLPVTFTRGEGVRLFDTQGKAYLDCISGVGVNSLGHAHPALTEAIQSQAGQLLHTSNLYSVQKQEELAAALCAISGMENVFFCNSGAEGNEAAIKLARMHGHKRNIDIPHVIVMDQAFHGRTLATLTASGNRKIQAGFEPLVRGFIRAPFGDLAALENIAEHNDSIAAVLIEPIQGEGGIHTLPAGFLTQLRALCDKHNWLMMLDEVQTGNGRTGKYFAYQHSDVMPDVVVTAKGLGGGVPIGACLAHGKAAALFQPGNHGSTFGGNPLVCAAGLAVVNTLNSNGMIDTIADNGRYILSALKDQLGDVAHVKDIRGQGLMIGIELSSPCAGLVAQALEKGLLINVTSERVVRLLPPLIINQQEIDELLATLCPLIRQWPAQSSAA</sequence>
<evidence type="ECO:0000256" key="5">
    <source>
        <dbReference type="HAMAP-Rule" id="MF_01107"/>
    </source>
</evidence>
<feature type="binding site" evidence="5">
    <location>
        <position position="132"/>
    </location>
    <ligand>
        <name>N(2)-acetyl-L-ornithine</name>
        <dbReference type="ChEBI" id="CHEBI:57805"/>
    </ligand>
</feature>
<feature type="binding site" evidence="5">
    <location>
        <position position="273"/>
    </location>
    <ligand>
        <name>N(2)-acetyl-L-ornithine</name>
        <dbReference type="ChEBI" id="CHEBI:57805"/>
    </ligand>
</feature>
<feature type="binding site" evidence="5">
    <location>
        <begin position="216"/>
        <end position="219"/>
    </location>
    <ligand>
        <name>pyridoxal 5'-phosphate</name>
        <dbReference type="ChEBI" id="CHEBI:597326"/>
    </ligand>
</feature>
<evidence type="ECO:0000256" key="2">
    <source>
        <dbReference type="ARBA" id="ARBA00022605"/>
    </source>
</evidence>
<dbReference type="GO" id="GO:0003992">
    <property type="term" value="F:N2-acetyl-L-ornithine:2-oxoglutarate 5-aminotransferase activity"/>
    <property type="evidence" value="ECO:0007669"/>
    <property type="project" value="UniProtKB-UniRule"/>
</dbReference>
<name>A0A127M8M4_9GAMM</name>
<reference evidence="6 7" key="1">
    <citation type="submission" date="2015-12" db="EMBL/GenBank/DDBJ databases">
        <authorList>
            <person name="Shamseldin A."/>
            <person name="Moawad H."/>
            <person name="Abd El-Rahim W.M."/>
            <person name="Sadowsky M.J."/>
        </authorList>
    </citation>
    <scope>NUCLEOTIDE SEQUENCE [LARGE SCALE GENOMIC DNA]</scope>
    <source>
        <strain evidence="6 7">SM2</strain>
    </source>
</reference>
<evidence type="ECO:0000256" key="3">
    <source>
        <dbReference type="ARBA" id="ARBA00022679"/>
    </source>
</evidence>
<dbReference type="GO" id="GO:0042802">
    <property type="term" value="F:identical protein binding"/>
    <property type="evidence" value="ECO:0007669"/>
    <property type="project" value="TreeGrafter"/>
</dbReference>
<dbReference type="GO" id="GO:0006526">
    <property type="term" value="P:L-arginine biosynthetic process"/>
    <property type="evidence" value="ECO:0007669"/>
    <property type="project" value="UniProtKB-UniRule"/>
</dbReference>
<organism evidence="6 7">
    <name type="scientific">Zhongshania aliphaticivorans</name>
    <dbReference type="NCBI Taxonomy" id="1470434"/>
    <lineage>
        <taxon>Bacteria</taxon>
        <taxon>Pseudomonadati</taxon>
        <taxon>Pseudomonadota</taxon>
        <taxon>Gammaproteobacteria</taxon>
        <taxon>Cellvibrionales</taxon>
        <taxon>Spongiibacteraceae</taxon>
        <taxon>Zhongshania</taxon>
    </lineage>
</organism>
<dbReference type="STRING" id="1470434.AZF00_15495"/>
<feature type="binding site" evidence="5">
    <location>
        <begin position="97"/>
        <end position="98"/>
    </location>
    <ligand>
        <name>pyridoxal 5'-phosphate</name>
        <dbReference type="ChEBI" id="CHEBI:597326"/>
    </ligand>
</feature>
<keyword evidence="2 5" id="KW-0028">Amino-acid biosynthesis</keyword>
<dbReference type="PROSITE" id="PS00600">
    <property type="entry name" value="AA_TRANSFER_CLASS_3"/>
    <property type="match status" value="1"/>
</dbReference>
<gene>
    <name evidence="5" type="primary">argD</name>
    <name evidence="6" type="ORF">AZF00_15495</name>
</gene>
<dbReference type="InterPro" id="IPR049704">
    <property type="entry name" value="Aminotrans_3_PPA_site"/>
</dbReference>
<dbReference type="SUPFAM" id="SSF53383">
    <property type="entry name" value="PLP-dependent transferases"/>
    <property type="match status" value="1"/>
</dbReference>
<evidence type="ECO:0000256" key="4">
    <source>
        <dbReference type="ARBA" id="ARBA00022898"/>
    </source>
</evidence>
<dbReference type="InterPro" id="IPR015421">
    <property type="entry name" value="PyrdxlP-dep_Trfase_major"/>
</dbReference>
<dbReference type="EMBL" id="CP014544">
    <property type="protein sequence ID" value="AMO69613.1"/>
    <property type="molecule type" value="Genomic_DNA"/>
</dbReference>
<dbReference type="NCBIfam" id="NF002325">
    <property type="entry name" value="PRK01278.1"/>
    <property type="match status" value="1"/>
</dbReference>
<keyword evidence="1 5" id="KW-0032">Aminotransferase</keyword>
<feature type="binding site" evidence="5">
    <location>
        <position position="129"/>
    </location>
    <ligand>
        <name>pyridoxal 5'-phosphate</name>
        <dbReference type="ChEBI" id="CHEBI:597326"/>
    </ligand>
</feature>
<dbReference type="PIRSF" id="PIRSF000521">
    <property type="entry name" value="Transaminase_4ab_Lys_Orn"/>
    <property type="match status" value="1"/>
</dbReference>
<comment type="cofactor">
    <cofactor evidence="5">
        <name>pyridoxal 5'-phosphate</name>
        <dbReference type="ChEBI" id="CHEBI:597326"/>
    </cofactor>
    <text evidence="5">Binds 1 pyridoxal phosphate per subunit.</text>
</comment>
<dbReference type="FunFam" id="3.40.640.10:FF:000004">
    <property type="entry name" value="Acetylornithine aminotransferase"/>
    <property type="match status" value="1"/>
</dbReference>
<dbReference type="AlphaFoldDB" id="A0A127M8M4"/>
<feature type="binding site" evidence="5">
    <location>
        <position position="274"/>
    </location>
    <ligand>
        <name>pyridoxal 5'-phosphate</name>
        <dbReference type="ChEBI" id="CHEBI:597326"/>
    </ligand>
</feature>
<dbReference type="Gene3D" id="3.90.1150.10">
    <property type="entry name" value="Aspartate Aminotransferase, domain 1"/>
    <property type="match status" value="1"/>
</dbReference>
<evidence type="ECO:0000313" key="6">
    <source>
        <dbReference type="EMBL" id="AMO69613.1"/>
    </source>
</evidence>
<dbReference type="PANTHER" id="PTHR11986">
    <property type="entry name" value="AMINOTRANSFERASE CLASS III"/>
    <property type="match status" value="1"/>
</dbReference>
<comment type="subunit">
    <text evidence="5">Homodimer.</text>
</comment>
<dbReference type="HAMAP" id="MF_01107">
    <property type="entry name" value="ArgD_aminotrans_3"/>
    <property type="match status" value="1"/>
</dbReference>
<dbReference type="Gene3D" id="3.40.640.10">
    <property type="entry name" value="Type I PLP-dependent aspartate aminotransferase-like (Major domain)"/>
    <property type="match status" value="1"/>
</dbReference>
<dbReference type="Pfam" id="PF00202">
    <property type="entry name" value="Aminotran_3"/>
    <property type="match status" value="1"/>
</dbReference>
<dbReference type="InterPro" id="IPR015422">
    <property type="entry name" value="PyrdxlP-dep_Trfase_small"/>
</dbReference>
<dbReference type="UniPathway" id="UPA00068">
    <property type="reaction ID" value="UER00109"/>
</dbReference>
<evidence type="ECO:0000313" key="7">
    <source>
        <dbReference type="Proteomes" id="UP000074119"/>
    </source>
</evidence>
<feature type="modified residue" description="N6-(pyridoxal phosphate)lysine" evidence="5">
    <location>
        <position position="245"/>
    </location>
</feature>
<comment type="pathway">
    <text evidence="5">Amino-acid biosynthesis; L-arginine biosynthesis; N(2)-acetyl-L-ornithine from L-glutamate: step 4/4.</text>
</comment>
<dbReference type="InterPro" id="IPR015424">
    <property type="entry name" value="PyrdxlP-dep_Trfase"/>
</dbReference>
<comment type="similarity">
    <text evidence="5">Belongs to the class-III pyridoxal-phosphate-dependent aminotransferase family. ArgD subfamily.</text>
</comment>
<dbReference type="GO" id="GO:0030170">
    <property type="term" value="F:pyridoxal phosphate binding"/>
    <property type="evidence" value="ECO:0007669"/>
    <property type="project" value="InterPro"/>
</dbReference>
<keyword evidence="3 5" id="KW-0808">Transferase</keyword>
<keyword evidence="5" id="KW-0963">Cytoplasm</keyword>
<dbReference type="GO" id="GO:0005737">
    <property type="term" value="C:cytoplasm"/>
    <property type="evidence" value="ECO:0007669"/>
    <property type="project" value="UniProtKB-SubCell"/>
</dbReference>
<protein>
    <recommendedName>
        <fullName evidence="5">Acetylornithine aminotransferase</fullName>
        <shortName evidence="5">ACOAT</shortName>
        <ecNumber evidence="5">2.6.1.11</ecNumber>
    </recommendedName>
</protein>
<dbReference type="InterPro" id="IPR005814">
    <property type="entry name" value="Aminotrans_3"/>
</dbReference>
<dbReference type="Proteomes" id="UP000074119">
    <property type="component" value="Chromosome"/>
</dbReference>
<dbReference type="NCBIfam" id="TIGR00707">
    <property type="entry name" value="argD"/>
    <property type="match status" value="1"/>
</dbReference>
<keyword evidence="5" id="KW-0055">Arginine biosynthesis</keyword>
<dbReference type="InterPro" id="IPR050103">
    <property type="entry name" value="Class-III_PLP-dep_AT"/>
</dbReference>
<dbReference type="InterPro" id="IPR004636">
    <property type="entry name" value="AcOrn/SuccOrn_fam"/>
</dbReference>
<accession>A0A127M8M4</accession>
<proteinExistence type="inferred from homology"/>
<dbReference type="KEGG" id="zal:AZF00_15495"/>